<keyword evidence="1" id="KW-0812">Transmembrane</keyword>
<name>A0ABP8MXS6_9BACT</name>
<evidence type="ECO:0000256" key="1">
    <source>
        <dbReference type="SAM" id="Phobius"/>
    </source>
</evidence>
<reference evidence="3" key="1">
    <citation type="journal article" date="2019" name="Int. J. Syst. Evol. Microbiol.">
        <title>The Global Catalogue of Microorganisms (GCM) 10K type strain sequencing project: providing services to taxonomists for standard genome sequencing and annotation.</title>
        <authorList>
            <consortium name="The Broad Institute Genomics Platform"/>
            <consortium name="The Broad Institute Genome Sequencing Center for Infectious Disease"/>
            <person name="Wu L."/>
            <person name="Ma J."/>
        </authorList>
    </citation>
    <scope>NUCLEOTIDE SEQUENCE [LARGE SCALE GENOMIC DNA]</scope>
    <source>
        <strain evidence="3">JCM 31921</strain>
    </source>
</reference>
<feature type="transmembrane region" description="Helical" evidence="1">
    <location>
        <begin position="113"/>
        <end position="130"/>
    </location>
</feature>
<keyword evidence="3" id="KW-1185">Reference proteome</keyword>
<evidence type="ECO:0000313" key="2">
    <source>
        <dbReference type="EMBL" id="GAA4456189.1"/>
    </source>
</evidence>
<protein>
    <submittedName>
        <fullName evidence="2">Uncharacterized protein</fullName>
    </submittedName>
</protein>
<accession>A0ABP8MXS6</accession>
<keyword evidence="1" id="KW-1133">Transmembrane helix</keyword>
<comment type="caution">
    <text evidence="2">The sequence shown here is derived from an EMBL/GenBank/DDBJ whole genome shotgun (WGS) entry which is preliminary data.</text>
</comment>
<dbReference type="Proteomes" id="UP001501410">
    <property type="component" value="Unassembled WGS sequence"/>
</dbReference>
<gene>
    <name evidence="2" type="ORF">GCM10023092_21100</name>
</gene>
<feature type="transmembrane region" description="Helical" evidence="1">
    <location>
        <begin position="89"/>
        <end position="107"/>
    </location>
</feature>
<dbReference type="EMBL" id="BAABEZ010000022">
    <property type="protein sequence ID" value="GAA4456189.1"/>
    <property type="molecule type" value="Genomic_DNA"/>
</dbReference>
<sequence length="154" mass="17886">MLFARSYRLTSSSSVEAIRKAILGDMFRVHNLEFEVYESDDCIKIIPHAENQKDLKTLPITHIDLKNDGKETNLRVSYKIRKIDQGGPYLLMIFCVFILIGAIAFYIYKEQTLALLFLGIFVAFFGTFWAKMQTGYFDYVSQIRKYLKDKAMAK</sequence>
<organism evidence="2 3">
    <name type="scientific">Rurimicrobium arvi</name>
    <dbReference type="NCBI Taxonomy" id="2049916"/>
    <lineage>
        <taxon>Bacteria</taxon>
        <taxon>Pseudomonadati</taxon>
        <taxon>Bacteroidota</taxon>
        <taxon>Chitinophagia</taxon>
        <taxon>Chitinophagales</taxon>
        <taxon>Chitinophagaceae</taxon>
        <taxon>Rurimicrobium</taxon>
    </lineage>
</organism>
<evidence type="ECO:0000313" key="3">
    <source>
        <dbReference type="Proteomes" id="UP001501410"/>
    </source>
</evidence>
<proteinExistence type="predicted"/>
<keyword evidence="1" id="KW-0472">Membrane</keyword>